<dbReference type="CDD" id="cd04848">
    <property type="entry name" value="Peptidases_S8_Autotransporter_serine_protease_like"/>
    <property type="match status" value="1"/>
</dbReference>
<organism evidence="10 11">
    <name type="scientific">Candidatus Aphodousia faecigallinarum</name>
    <dbReference type="NCBI Taxonomy" id="2840677"/>
    <lineage>
        <taxon>Bacteria</taxon>
        <taxon>Pseudomonadati</taxon>
        <taxon>Pseudomonadota</taxon>
        <taxon>Betaproteobacteria</taxon>
        <taxon>Burkholderiales</taxon>
        <taxon>Sutterellaceae</taxon>
        <taxon>Sutterellaceae incertae sedis</taxon>
        <taxon>Candidatus Aphodousia</taxon>
    </lineage>
</organism>
<evidence type="ECO:0000256" key="4">
    <source>
        <dbReference type="ARBA" id="ARBA00022801"/>
    </source>
</evidence>
<dbReference type="Proteomes" id="UP000824083">
    <property type="component" value="Unassembled WGS sequence"/>
</dbReference>
<dbReference type="GO" id="GO:0004252">
    <property type="term" value="F:serine-type endopeptidase activity"/>
    <property type="evidence" value="ECO:0007669"/>
    <property type="project" value="UniProtKB-UniRule"/>
</dbReference>
<dbReference type="SUPFAM" id="SSF52743">
    <property type="entry name" value="Subtilisin-like"/>
    <property type="match status" value="1"/>
</dbReference>
<dbReference type="InterPro" id="IPR023828">
    <property type="entry name" value="Peptidase_S8_Ser-AS"/>
</dbReference>
<dbReference type="PANTHER" id="PTHR43399">
    <property type="entry name" value="SUBTILISIN-RELATED"/>
    <property type="match status" value="1"/>
</dbReference>
<dbReference type="EMBL" id="DVMY01000054">
    <property type="protein sequence ID" value="HIU37262.1"/>
    <property type="molecule type" value="Genomic_DNA"/>
</dbReference>
<keyword evidence="5 7" id="KW-0720">Serine protease</keyword>
<feature type="domain" description="ESPR" evidence="9">
    <location>
        <begin position="1"/>
        <end position="47"/>
    </location>
</feature>
<dbReference type="PROSITE" id="PS00138">
    <property type="entry name" value="SUBTILASE_SER"/>
    <property type="match status" value="1"/>
</dbReference>
<comment type="similarity">
    <text evidence="1 7">Belongs to the peptidase S8 family.</text>
</comment>
<feature type="active site" description="Charge relay system" evidence="6 7">
    <location>
        <position position="99"/>
    </location>
</feature>
<accession>A0A9D1IHA4</accession>
<dbReference type="Pfam" id="PF12951">
    <property type="entry name" value="PATR"/>
    <property type="match status" value="1"/>
</dbReference>
<dbReference type="InterPro" id="IPR051048">
    <property type="entry name" value="Peptidase_S8/S53_subtilisin"/>
</dbReference>
<dbReference type="InterPro" id="IPR015500">
    <property type="entry name" value="Peptidase_S8_subtilisin-rel"/>
</dbReference>
<feature type="active site" description="Charge relay system" evidence="6 7">
    <location>
        <position position="168"/>
    </location>
</feature>
<keyword evidence="2 7" id="KW-0645">Protease</keyword>
<name>A0A9D1IHA4_9BURK</name>
<dbReference type="InterPro" id="IPR024973">
    <property type="entry name" value="ESPR"/>
</dbReference>
<evidence type="ECO:0000256" key="7">
    <source>
        <dbReference type="PROSITE-ProRule" id="PRU01240"/>
    </source>
</evidence>
<evidence type="ECO:0000313" key="10">
    <source>
        <dbReference type="EMBL" id="HIU37262.1"/>
    </source>
</evidence>
<dbReference type="AlphaFoldDB" id="A0A9D1IHA4"/>
<dbReference type="PROSITE" id="PS00137">
    <property type="entry name" value="SUBTILASE_HIS"/>
    <property type="match status" value="1"/>
</dbReference>
<evidence type="ECO:0000256" key="2">
    <source>
        <dbReference type="ARBA" id="ARBA00022670"/>
    </source>
</evidence>
<evidence type="ECO:0000259" key="9">
    <source>
        <dbReference type="Pfam" id="PF13018"/>
    </source>
</evidence>
<keyword evidence="3" id="KW-0732">Signal</keyword>
<sequence>MNKTFKTLWNDARRAYIVTNEVQKSHGKPTKSALTAAVMAVALFSGVASAAYVEPGIQGNISSWETPEYNKDHGMALINASTAYAEGLNGKGVLIGIVDSGALLSHPELKTNRIFPVTATGSYVKDGTRYPFAYMGQTGEAKNRFGVYHKGEKFKVGGDFILGHNDSHGTHVTGVAAGNRNGEEAHGVAWAAKVAVGNTGGSDNMNYGPYQDYGYFKAVWEATAKTGAKLINNSWGTNVRIGDTSHHFDVGQIGTEGEEVADNVQRKDFYTTNSVTEYYLFKKDAKDNGGKNFMDAAFEVAQKYNLIQIFTNGNRRFQNPFYRAAYPFYNPEAEQYWIAAGSVQRNPDDGSYTIYGDVNKADDNSWGAGGHNHAGFAKWWTVTSPTDAWNAAVDNKTGKPFNKVAGGTSNAAPHIAGSMAILMQRYAYMTPTQVRDVLFTTANRTNNGIGEALYGSDGDKLDPKVPDEDYGWGVIDLGKAIYGPGQFFGTFDVAVKGDDVWHNSISDEAIQARGEEDRAQMQKYSKRIAELKALEKLSDQQGWELEYKSKRLASIKDREAQGWTGKLVKHGKGDLTLTAVNSYTGGTQVAEGKLAGMTESFGTAPVTVDSGATLELHKSFTIVKAGQTGEVAVNSVGTDKTSDDAQVVLKAGSVLSLATDGISLKSLSVQGPATLDVRAVNRPEVTFTVDDAIEGADQLTVVYDKDRYSGAKVTVDGDTVKVNLTSK</sequence>
<dbReference type="Gene3D" id="3.40.50.200">
    <property type="entry name" value="Peptidase S8/S53 domain"/>
    <property type="match status" value="1"/>
</dbReference>
<dbReference type="PROSITE" id="PS51892">
    <property type="entry name" value="SUBTILASE"/>
    <property type="match status" value="1"/>
</dbReference>
<evidence type="ECO:0000256" key="5">
    <source>
        <dbReference type="ARBA" id="ARBA00022825"/>
    </source>
</evidence>
<dbReference type="PANTHER" id="PTHR43399:SF4">
    <property type="entry name" value="CELL WALL-ASSOCIATED PROTEASE"/>
    <property type="match status" value="1"/>
</dbReference>
<dbReference type="Pfam" id="PF00082">
    <property type="entry name" value="Peptidase_S8"/>
    <property type="match status" value="1"/>
</dbReference>
<dbReference type="InterPro" id="IPR013425">
    <property type="entry name" value="Autotrns_rpt"/>
</dbReference>
<evidence type="ECO:0000313" key="11">
    <source>
        <dbReference type="Proteomes" id="UP000824083"/>
    </source>
</evidence>
<feature type="domain" description="Peptidase S8/S53" evidence="8">
    <location>
        <begin position="90"/>
        <end position="473"/>
    </location>
</feature>
<dbReference type="PRINTS" id="PR00723">
    <property type="entry name" value="SUBTILISIN"/>
</dbReference>
<dbReference type="InterPro" id="IPR034061">
    <property type="entry name" value="Peptidases_S8_Autotransporter"/>
</dbReference>
<feature type="active site" description="Charge relay system" evidence="6 7">
    <location>
        <position position="409"/>
    </location>
</feature>
<evidence type="ECO:0000256" key="6">
    <source>
        <dbReference type="PIRSR" id="PIRSR615500-1"/>
    </source>
</evidence>
<dbReference type="InterPro" id="IPR036852">
    <property type="entry name" value="Peptidase_S8/S53_dom_sf"/>
</dbReference>
<dbReference type="Pfam" id="PF13018">
    <property type="entry name" value="ESPR"/>
    <property type="match status" value="1"/>
</dbReference>
<protein>
    <submittedName>
        <fullName evidence="10">S8 family serine peptidase</fullName>
    </submittedName>
</protein>
<reference evidence="10" key="2">
    <citation type="journal article" date="2021" name="PeerJ">
        <title>Extensive microbial diversity within the chicken gut microbiome revealed by metagenomics and culture.</title>
        <authorList>
            <person name="Gilroy R."/>
            <person name="Ravi A."/>
            <person name="Getino M."/>
            <person name="Pursley I."/>
            <person name="Horton D.L."/>
            <person name="Alikhan N.F."/>
            <person name="Baker D."/>
            <person name="Gharbi K."/>
            <person name="Hall N."/>
            <person name="Watson M."/>
            <person name="Adriaenssens E.M."/>
            <person name="Foster-Nyarko E."/>
            <person name="Jarju S."/>
            <person name="Secka A."/>
            <person name="Antonio M."/>
            <person name="Oren A."/>
            <person name="Chaudhuri R.R."/>
            <person name="La Ragione R."/>
            <person name="Hildebrand F."/>
            <person name="Pallen M.J."/>
        </authorList>
    </citation>
    <scope>NUCLEOTIDE SEQUENCE</scope>
    <source>
        <strain evidence="10">7463</strain>
    </source>
</reference>
<evidence type="ECO:0000256" key="3">
    <source>
        <dbReference type="ARBA" id="ARBA00022729"/>
    </source>
</evidence>
<dbReference type="NCBIfam" id="TIGR02601">
    <property type="entry name" value="autotrns_rpt"/>
    <property type="match status" value="1"/>
</dbReference>
<evidence type="ECO:0000256" key="1">
    <source>
        <dbReference type="ARBA" id="ARBA00011073"/>
    </source>
</evidence>
<dbReference type="GO" id="GO:0006508">
    <property type="term" value="P:proteolysis"/>
    <property type="evidence" value="ECO:0007669"/>
    <property type="project" value="UniProtKB-KW"/>
</dbReference>
<dbReference type="InterPro" id="IPR022398">
    <property type="entry name" value="Peptidase_S8_His-AS"/>
</dbReference>
<gene>
    <name evidence="10" type="ORF">IAC56_03190</name>
</gene>
<keyword evidence="4 7" id="KW-0378">Hydrolase</keyword>
<dbReference type="InterPro" id="IPR000209">
    <property type="entry name" value="Peptidase_S8/S53_dom"/>
</dbReference>
<proteinExistence type="inferred from homology"/>
<comment type="caution">
    <text evidence="10">The sequence shown here is derived from an EMBL/GenBank/DDBJ whole genome shotgun (WGS) entry which is preliminary data.</text>
</comment>
<evidence type="ECO:0000259" key="8">
    <source>
        <dbReference type="Pfam" id="PF00082"/>
    </source>
</evidence>
<reference evidence="10" key="1">
    <citation type="submission" date="2020-10" db="EMBL/GenBank/DDBJ databases">
        <authorList>
            <person name="Gilroy R."/>
        </authorList>
    </citation>
    <scope>NUCLEOTIDE SEQUENCE</scope>
    <source>
        <strain evidence="10">7463</strain>
    </source>
</reference>